<keyword evidence="2" id="KW-0472">Membrane</keyword>
<sequence length="279" mass="32044">MENEAQLSYYHSKKSMIKEISEKNVDKDKKNTLFRFRSTITINIPLFGFLASFAFFLKNPHQHQSQKKSFNLFLLACLGFFSILGLYHFGYNNSTVSIIIPTPSIVTLNDITQNNITTQGVGMNITLQEVAMTKFVKIQVNTSSNNNHAMSLNNSMNSVSVVVVDDIINLNDGLIKFKEELDNVISFFTNLNSQQSDSKNILNMNVENDLDNDFKQLPSNYSSSLFQRLECLDDFELSEDDDDFFFEESEDSEDPWEESEDSEDPWEESEDSWEESEES</sequence>
<keyword evidence="2" id="KW-0812">Transmembrane</keyword>
<keyword evidence="4" id="KW-1185">Reference proteome</keyword>
<organism evidence="3 4">
    <name type="scientific">Cetraspora pellucida</name>
    <dbReference type="NCBI Taxonomy" id="1433469"/>
    <lineage>
        <taxon>Eukaryota</taxon>
        <taxon>Fungi</taxon>
        <taxon>Fungi incertae sedis</taxon>
        <taxon>Mucoromycota</taxon>
        <taxon>Glomeromycotina</taxon>
        <taxon>Glomeromycetes</taxon>
        <taxon>Diversisporales</taxon>
        <taxon>Gigasporaceae</taxon>
        <taxon>Cetraspora</taxon>
    </lineage>
</organism>
<feature type="transmembrane region" description="Helical" evidence="2">
    <location>
        <begin position="69"/>
        <end position="89"/>
    </location>
</feature>
<protein>
    <submittedName>
        <fullName evidence="3">15583_t:CDS:1</fullName>
    </submittedName>
</protein>
<proteinExistence type="predicted"/>
<gene>
    <name evidence="3" type="ORF">CPELLU_LOCUS1855</name>
</gene>
<feature type="transmembrane region" description="Helical" evidence="2">
    <location>
        <begin position="40"/>
        <end position="57"/>
    </location>
</feature>
<keyword evidence="2" id="KW-1133">Transmembrane helix</keyword>
<feature type="region of interest" description="Disordered" evidence="1">
    <location>
        <begin position="242"/>
        <end position="279"/>
    </location>
</feature>
<dbReference type="EMBL" id="CAJVQA010000728">
    <property type="protein sequence ID" value="CAG8488340.1"/>
    <property type="molecule type" value="Genomic_DNA"/>
</dbReference>
<name>A0A9N8WKA5_9GLOM</name>
<dbReference type="AlphaFoldDB" id="A0A9N8WKA5"/>
<evidence type="ECO:0000256" key="2">
    <source>
        <dbReference type="SAM" id="Phobius"/>
    </source>
</evidence>
<comment type="caution">
    <text evidence="3">The sequence shown here is derived from an EMBL/GenBank/DDBJ whole genome shotgun (WGS) entry which is preliminary data.</text>
</comment>
<dbReference type="Proteomes" id="UP000789759">
    <property type="component" value="Unassembled WGS sequence"/>
</dbReference>
<evidence type="ECO:0000313" key="3">
    <source>
        <dbReference type="EMBL" id="CAG8488340.1"/>
    </source>
</evidence>
<reference evidence="3" key="1">
    <citation type="submission" date="2021-06" db="EMBL/GenBank/DDBJ databases">
        <authorList>
            <person name="Kallberg Y."/>
            <person name="Tangrot J."/>
            <person name="Rosling A."/>
        </authorList>
    </citation>
    <scope>NUCLEOTIDE SEQUENCE</scope>
    <source>
        <strain evidence="3">FL966</strain>
    </source>
</reference>
<evidence type="ECO:0000256" key="1">
    <source>
        <dbReference type="SAM" id="MobiDB-lite"/>
    </source>
</evidence>
<accession>A0A9N8WKA5</accession>
<evidence type="ECO:0000313" key="4">
    <source>
        <dbReference type="Proteomes" id="UP000789759"/>
    </source>
</evidence>
<dbReference type="OrthoDB" id="2381516at2759"/>